<organism evidence="2 3">
    <name type="scientific">Streptomyces macrolidinus</name>
    <dbReference type="NCBI Taxonomy" id="2952607"/>
    <lineage>
        <taxon>Bacteria</taxon>
        <taxon>Bacillati</taxon>
        <taxon>Actinomycetota</taxon>
        <taxon>Actinomycetes</taxon>
        <taxon>Kitasatosporales</taxon>
        <taxon>Streptomycetaceae</taxon>
        <taxon>Streptomyces</taxon>
    </lineage>
</organism>
<feature type="signal peptide" evidence="1">
    <location>
        <begin position="1"/>
        <end position="21"/>
    </location>
</feature>
<accession>A0ABT0ZEZ7</accession>
<gene>
    <name evidence="2" type="ORF">NGF19_15330</name>
</gene>
<name>A0ABT0ZEZ7_9ACTN</name>
<sequence length="181" mass="20035">MFSKQRLLVAGVTAFLMAGLAACGGGGGNGDAAGYKGGAGPGSGNVSTRSPADPDHVVGLRDSVRHVSRKTVRDTRPHLVKKCTPATRRVKHTRRTGTGTRKKTRTWYTTERYRSCRKVHQGTESYRRVVRKERWCVMLDDVNGDTTRDHVWYRVTSTTYHEALGTDRQARIEFVPTGLGC</sequence>
<dbReference type="Proteomes" id="UP001523219">
    <property type="component" value="Unassembled WGS sequence"/>
</dbReference>
<evidence type="ECO:0008006" key="4">
    <source>
        <dbReference type="Google" id="ProtNLM"/>
    </source>
</evidence>
<protein>
    <recommendedName>
        <fullName evidence="4">Lipoprotein</fullName>
    </recommendedName>
</protein>
<feature type="chain" id="PRO_5046391099" description="Lipoprotein" evidence="1">
    <location>
        <begin position="22"/>
        <end position="181"/>
    </location>
</feature>
<reference evidence="2 3" key="1">
    <citation type="submission" date="2022-05" db="EMBL/GenBank/DDBJ databases">
        <title>Streptomyces sp. nov. RY43-2 isolated from soil of a peat swamp forest.</title>
        <authorList>
            <person name="Kanchanasin P."/>
            <person name="Tanasupawat S."/>
            <person name="Phongsopitanun W."/>
        </authorList>
    </citation>
    <scope>NUCLEOTIDE SEQUENCE [LARGE SCALE GENOMIC DNA]</scope>
    <source>
        <strain evidence="2 3">RY43-2</strain>
    </source>
</reference>
<keyword evidence="1" id="KW-0732">Signal</keyword>
<dbReference type="EMBL" id="JAMWMR010000011">
    <property type="protein sequence ID" value="MCN9242145.1"/>
    <property type="molecule type" value="Genomic_DNA"/>
</dbReference>
<evidence type="ECO:0000313" key="3">
    <source>
        <dbReference type="Proteomes" id="UP001523219"/>
    </source>
</evidence>
<keyword evidence="3" id="KW-1185">Reference proteome</keyword>
<proteinExistence type="predicted"/>
<dbReference type="PROSITE" id="PS51257">
    <property type="entry name" value="PROKAR_LIPOPROTEIN"/>
    <property type="match status" value="1"/>
</dbReference>
<evidence type="ECO:0000256" key="1">
    <source>
        <dbReference type="SAM" id="SignalP"/>
    </source>
</evidence>
<dbReference type="RefSeq" id="WP_252425440.1">
    <property type="nucleotide sequence ID" value="NZ_JAMWMR010000011.1"/>
</dbReference>
<evidence type="ECO:0000313" key="2">
    <source>
        <dbReference type="EMBL" id="MCN9242145.1"/>
    </source>
</evidence>
<comment type="caution">
    <text evidence="2">The sequence shown here is derived from an EMBL/GenBank/DDBJ whole genome shotgun (WGS) entry which is preliminary data.</text>
</comment>